<reference evidence="2 3" key="1">
    <citation type="submission" date="2024-02" db="EMBL/GenBank/DDBJ databases">
        <title>Bacteria isolated from the canopy kelp, Nereocystis luetkeana.</title>
        <authorList>
            <person name="Pfister C.A."/>
            <person name="Younker I.T."/>
            <person name="Light S.H."/>
        </authorList>
    </citation>
    <scope>NUCLEOTIDE SEQUENCE [LARGE SCALE GENOMIC DNA]</scope>
    <source>
        <strain evidence="2 3">TI.1.03</strain>
    </source>
</reference>
<feature type="domain" description="Arginyl-tRNA synthetase catalytic core" evidence="1">
    <location>
        <begin position="38"/>
        <end position="69"/>
    </location>
</feature>
<evidence type="ECO:0000259" key="1">
    <source>
        <dbReference type="Pfam" id="PF00750"/>
    </source>
</evidence>
<accession>A0ABU9H6I5</accession>
<dbReference type="EC" id="6.1.1.19" evidence="2"/>
<feature type="non-terminal residue" evidence="2">
    <location>
        <position position="69"/>
    </location>
</feature>
<dbReference type="PANTHER" id="PTHR11956">
    <property type="entry name" value="ARGINYL-TRNA SYNTHETASE"/>
    <property type="match status" value="1"/>
</dbReference>
<keyword evidence="2" id="KW-0436">Ligase</keyword>
<keyword evidence="3" id="KW-1185">Reference proteome</keyword>
<gene>
    <name evidence="2" type="primary">argS</name>
    <name evidence="2" type="ORF">V6257_21220</name>
</gene>
<feature type="non-terminal residue" evidence="2">
    <location>
        <position position="1"/>
    </location>
</feature>
<evidence type="ECO:0000313" key="3">
    <source>
        <dbReference type="Proteomes" id="UP001371391"/>
    </source>
</evidence>
<dbReference type="GO" id="GO:0004814">
    <property type="term" value="F:arginine-tRNA ligase activity"/>
    <property type="evidence" value="ECO:0007669"/>
    <property type="project" value="UniProtKB-EC"/>
</dbReference>
<dbReference type="Pfam" id="PF00750">
    <property type="entry name" value="tRNA-synt_1d"/>
    <property type="match status" value="1"/>
</dbReference>
<dbReference type="InterPro" id="IPR036695">
    <property type="entry name" value="Arg-tRNA-synth_N_sf"/>
</dbReference>
<sequence>DNLDVSDIAQKTEIAGHGLINIHLKPELLAQSVQAANSDAKLAVKEHANPQKVFVDYSSPNLAKEKHVG</sequence>
<organism evidence="2 3">
    <name type="scientific">Pseudoalteromonas issachenkonii</name>
    <dbReference type="NCBI Taxonomy" id="152297"/>
    <lineage>
        <taxon>Bacteria</taxon>
        <taxon>Pseudomonadati</taxon>
        <taxon>Pseudomonadota</taxon>
        <taxon>Gammaproteobacteria</taxon>
        <taxon>Alteromonadales</taxon>
        <taxon>Pseudoalteromonadaceae</taxon>
        <taxon>Pseudoalteromonas</taxon>
    </lineage>
</organism>
<proteinExistence type="predicted"/>
<dbReference type="InterPro" id="IPR001278">
    <property type="entry name" value="Arg-tRNA-ligase"/>
</dbReference>
<name>A0ABU9H6I5_9GAMM</name>
<dbReference type="InterPro" id="IPR035684">
    <property type="entry name" value="ArgRS_core"/>
</dbReference>
<dbReference type="Proteomes" id="UP001371391">
    <property type="component" value="Unassembled WGS sequence"/>
</dbReference>
<dbReference type="PANTHER" id="PTHR11956:SF5">
    <property type="entry name" value="ARGININE--TRNA LIGASE, CYTOPLASMIC"/>
    <property type="match status" value="1"/>
</dbReference>
<evidence type="ECO:0000313" key="2">
    <source>
        <dbReference type="EMBL" id="MEL0657492.1"/>
    </source>
</evidence>
<protein>
    <submittedName>
        <fullName evidence="2">Arginine--tRNA ligase</fullName>
        <ecNumber evidence="2">6.1.1.19</ecNumber>
    </submittedName>
</protein>
<dbReference type="EMBL" id="JBAKAW010000348">
    <property type="protein sequence ID" value="MEL0657492.1"/>
    <property type="molecule type" value="Genomic_DNA"/>
</dbReference>
<dbReference type="RefSeq" id="WP_341604187.1">
    <property type="nucleotide sequence ID" value="NZ_JBAKAW010000348.1"/>
</dbReference>
<dbReference type="Gene3D" id="3.30.1360.70">
    <property type="entry name" value="Arginyl tRNA synthetase N-terminal domain"/>
    <property type="match status" value="1"/>
</dbReference>
<comment type="caution">
    <text evidence="2">The sequence shown here is derived from an EMBL/GenBank/DDBJ whole genome shotgun (WGS) entry which is preliminary data.</text>
</comment>